<dbReference type="RefSeq" id="WP_308135700.1">
    <property type="nucleotide sequence ID" value="NZ_CP133197.1"/>
</dbReference>
<reference evidence="2 3" key="1">
    <citation type="submission" date="2023-08" db="EMBL/GenBank/DDBJ databases">
        <title>New molecular markers tilS and rpoB for phylogenetic and monitoring studies of the genus Thiothrix biodiversity.</title>
        <authorList>
            <person name="Ravin N.V."/>
            <person name="Smolyakov D."/>
            <person name="Markov N.D."/>
            <person name="Beletsky A.V."/>
            <person name="Mardanov A.V."/>
            <person name="Rudenko T.S."/>
            <person name="Grabovich M.Y."/>
        </authorList>
    </citation>
    <scope>NUCLEOTIDE SEQUENCE</scope>
    <source>
        <strain evidence="2">DNT52</strain>
        <strain evidence="1 3">H33</strain>
    </source>
</reference>
<organism evidence="2">
    <name type="scientific">Thiothrix subterranea</name>
    <dbReference type="NCBI Taxonomy" id="2735563"/>
    <lineage>
        <taxon>Bacteria</taxon>
        <taxon>Pseudomonadati</taxon>
        <taxon>Pseudomonadota</taxon>
        <taxon>Gammaproteobacteria</taxon>
        <taxon>Thiotrichales</taxon>
        <taxon>Thiotrichaceae</taxon>
        <taxon>Thiothrix</taxon>
    </lineage>
</organism>
<name>A0AA51QZ74_9GAMM</name>
<evidence type="ECO:0000313" key="3">
    <source>
        <dbReference type="Proteomes" id="UP001223336"/>
    </source>
</evidence>
<dbReference type="Proteomes" id="UP001229862">
    <property type="component" value="Chromosome"/>
</dbReference>
<evidence type="ECO:0000313" key="2">
    <source>
        <dbReference type="EMBL" id="WML88943.1"/>
    </source>
</evidence>
<keyword evidence="3" id="KW-1185">Reference proteome</keyword>
<dbReference type="EMBL" id="CP133217">
    <property type="protein sequence ID" value="WML88943.1"/>
    <property type="molecule type" value="Genomic_DNA"/>
</dbReference>
<sequence>MQAINNMPATPAHLPFLQAICWQRDDVTSLDTDEMLDLYERGWNYRGVLADLEGEELAFLKALASAKHSWLLNDV</sequence>
<dbReference type="AlphaFoldDB" id="A0AA51QZ74"/>
<gene>
    <name evidence="1" type="ORF">RCC75_15230</name>
    <name evidence="2" type="ORF">RCG00_11325</name>
</gene>
<proteinExistence type="predicted"/>
<evidence type="ECO:0000313" key="1">
    <source>
        <dbReference type="EMBL" id="MDQ5769894.1"/>
    </source>
</evidence>
<dbReference type="EMBL" id="JAVFKN010000022">
    <property type="protein sequence ID" value="MDQ5769894.1"/>
    <property type="molecule type" value="Genomic_DNA"/>
</dbReference>
<accession>A0AA51QZ74</accession>
<dbReference type="Proteomes" id="UP001223336">
    <property type="component" value="Unassembled WGS sequence"/>
</dbReference>
<protein>
    <submittedName>
        <fullName evidence="2">Uncharacterized protein</fullName>
    </submittedName>
</protein>